<dbReference type="CDD" id="cd01299">
    <property type="entry name" value="Met_dep_hydrolase_A"/>
    <property type="match status" value="1"/>
</dbReference>
<dbReference type="Proteomes" id="UP000050964">
    <property type="component" value="Unassembled WGS sequence"/>
</dbReference>
<accession>A0A837RJD1</accession>
<dbReference type="Gene3D" id="3.20.20.140">
    <property type="entry name" value="Metal-dependent hydrolases"/>
    <property type="match status" value="1"/>
</dbReference>
<feature type="domain" description="Amidohydrolase-related" evidence="1">
    <location>
        <begin position="4"/>
        <end position="304"/>
    </location>
</feature>
<dbReference type="PANTHER" id="PTHR43135:SF3">
    <property type="entry name" value="ALPHA-D-RIBOSE 1-METHYLPHOSPHONATE 5-TRIPHOSPHATE DIPHOSPHATASE"/>
    <property type="match status" value="1"/>
</dbReference>
<dbReference type="AlphaFoldDB" id="A0A837RJD1"/>
<evidence type="ECO:0000313" key="3">
    <source>
        <dbReference type="Proteomes" id="UP000050964"/>
    </source>
</evidence>
<proteinExistence type="predicted"/>
<dbReference type="RefSeq" id="WP_307724359.1">
    <property type="nucleotide sequence ID" value="NZ_AZDB01000022.1"/>
</dbReference>
<evidence type="ECO:0000259" key="1">
    <source>
        <dbReference type="Pfam" id="PF01979"/>
    </source>
</evidence>
<dbReference type="EMBL" id="AZDB01000022">
    <property type="protein sequence ID" value="KRK42212.1"/>
    <property type="molecule type" value="Genomic_DNA"/>
</dbReference>
<dbReference type="InterPro" id="IPR032466">
    <property type="entry name" value="Metal_Hydrolase"/>
</dbReference>
<evidence type="ECO:0000313" key="2">
    <source>
        <dbReference type="EMBL" id="KRK42212.1"/>
    </source>
</evidence>
<dbReference type="Pfam" id="PF01979">
    <property type="entry name" value="Amidohydro_1"/>
    <property type="match status" value="1"/>
</dbReference>
<reference evidence="2 3" key="1">
    <citation type="journal article" date="2015" name="Genome Announc.">
        <title>Expanding the biotechnology potential of lactobacilli through comparative genomics of 213 strains and associated genera.</title>
        <authorList>
            <person name="Sun Z."/>
            <person name="Harris H.M."/>
            <person name="McCann A."/>
            <person name="Guo C."/>
            <person name="Argimon S."/>
            <person name="Zhang W."/>
            <person name="Yang X."/>
            <person name="Jeffery I.B."/>
            <person name="Cooney J.C."/>
            <person name="Kagawa T.F."/>
            <person name="Liu W."/>
            <person name="Song Y."/>
            <person name="Salvetti E."/>
            <person name="Wrobel A."/>
            <person name="Rasinkangas P."/>
            <person name="Parkhill J."/>
            <person name="Rea M.C."/>
            <person name="O'Sullivan O."/>
            <person name="Ritari J."/>
            <person name="Douillard F.P."/>
            <person name="Paul Ross R."/>
            <person name="Yang R."/>
            <person name="Briner A.E."/>
            <person name="Felis G.E."/>
            <person name="de Vos W.M."/>
            <person name="Barrangou R."/>
            <person name="Klaenhammer T.R."/>
            <person name="Caufield P.W."/>
            <person name="Cui Y."/>
            <person name="Zhang H."/>
            <person name="O'Toole P.W."/>
        </authorList>
    </citation>
    <scope>NUCLEOTIDE SEQUENCE [LARGE SCALE GENOMIC DNA]</scope>
    <source>
        <strain evidence="2 3">JCM 15951</strain>
    </source>
</reference>
<protein>
    <submittedName>
        <fullName evidence="2">Amidohydrolase</fullName>
    </submittedName>
</protein>
<dbReference type="PANTHER" id="PTHR43135">
    <property type="entry name" value="ALPHA-D-RIBOSE 1-METHYLPHOSPHONATE 5-TRIPHOSPHATE DIPHOSPHATASE"/>
    <property type="match status" value="1"/>
</dbReference>
<dbReference type="InterPro" id="IPR051781">
    <property type="entry name" value="Metallo-dep_Hydrolase"/>
</dbReference>
<organism evidence="2 3">
    <name type="scientific">Companilactobacillus crustorum JCM 15951</name>
    <dbReference type="NCBI Taxonomy" id="1423737"/>
    <lineage>
        <taxon>Bacteria</taxon>
        <taxon>Bacillati</taxon>
        <taxon>Bacillota</taxon>
        <taxon>Bacilli</taxon>
        <taxon>Lactobacillales</taxon>
        <taxon>Lactobacillaceae</taxon>
        <taxon>Companilactobacillus</taxon>
    </lineage>
</organism>
<keyword evidence="2" id="KW-0378">Hydrolase</keyword>
<dbReference type="SUPFAM" id="SSF51556">
    <property type="entry name" value="Metallo-dependent hydrolases"/>
    <property type="match status" value="1"/>
</dbReference>
<comment type="caution">
    <text evidence="2">The sequence shown here is derived from an EMBL/GenBank/DDBJ whole genome shotgun (WGS) entry which is preliminary data.</text>
</comment>
<dbReference type="InterPro" id="IPR006680">
    <property type="entry name" value="Amidohydro-rel"/>
</dbReference>
<sequence>MNNLQDALKAGVTYVRDCGCAFNVDIKLHKLQTEGRLGGTEIVPSGRPMCITGGHADFTEGVYGDTTWGNLVDSPDEMRHAVRSEFKLGAKNIKVMATGGVMSSTDKIEDVEFSEAELQVAVAEAHTKRMTVAAHAEGTAGIHRAIMAGVDSIEHGCLISDEDIDLLKEKGIYITPTIIASYSIPTYGVGKIPDYMIEKTKGFLDEFYERMHAVTKAKAAIAFGTDAGTPFNSFSDIPKELELLVQAGASNAEVLLLATKNSSHLLRIDDNYGSLQVGKVADFLVLDNDPFVDITAVQQKDKSVYKKGVKVY</sequence>
<name>A0A837RJD1_9LACO</name>
<dbReference type="GO" id="GO:0016787">
    <property type="term" value="F:hydrolase activity"/>
    <property type="evidence" value="ECO:0007669"/>
    <property type="project" value="UniProtKB-KW"/>
</dbReference>
<dbReference type="InterPro" id="IPR057744">
    <property type="entry name" value="OTAase-like"/>
</dbReference>
<gene>
    <name evidence="2" type="ORF">FD26_GL000840</name>
</gene>